<accession>A0AAN0NG77</accession>
<proteinExistence type="predicted"/>
<keyword evidence="1" id="KW-1133">Transmembrane helix</keyword>
<keyword evidence="1" id="KW-0472">Membrane</keyword>
<evidence type="ECO:0000313" key="3">
    <source>
        <dbReference type="Proteomes" id="UP001451782"/>
    </source>
</evidence>
<evidence type="ECO:0000313" key="2">
    <source>
        <dbReference type="EMBL" id="WZU62502.1"/>
    </source>
</evidence>
<evidence type="ECO:0000256" key="1">
    <source>
        <dbReference type="SAM" id="Phobius"/>
    </source>
</evidence>
<dbReference type="AlphaFoldDB" id="A0AAN0NG77"/>
<reference evidence="2 3" key="1">
    <citation type="submission" date="2024-04" db="EMBL/GenBank/DDBJ databases">
        <title>Phylogenomic analyses of a clade within the roseobacter group suggest taxonomic reassignments of species of the genera Aestuariivita, Citreicella, Loktanella, Nautella, Pelagibaca, Ruegeria, Thalassobius, Thiobacimonas and Tropicibacter, and the proposal o.</title>
        <authorList>
            <person name="Jeon C.O."/>
        </authorList>
    </citation>
    <scope>NUCLEOTIDE SEQUENCE [LARGE SCALE GENOMIC DNA]</scope>
    <source>
        <strain evidence="2 3">G8-12</strain>
    </source>
</reference>
<keyword evidence="3" id="KW-1185">Reference proteome</keyword>
<feature type="transmembrane region" description="Helical" evidence="1">
    <location>
        <begin position="21"/>
        <end position="41"/>
    </location>
</feature>
<dbReference type="EMBL" id="CP151762">
    <property type="protein sequence ID" value="WZU62502.1"/>
    <property type="molecule type" value="Genomic_DNA"/>
</dbReference>
<gene>
    <name evidence="2" type="ORF">AABB28_11420</name>
</gene>
<dbReference type="RefSeq" id="WP_342068905.1">
    <property type="nucleotide sequence ID" value="NZ_CP151762.1"/>
</dbReference>
<organism evidence="2 3">
    <name type="scientific">Yoonia algicola</name>
    <dbReference type="NCBI Taxonomy" id="3137368"/>
    <lineage>
        <taxon>Bacteria</taxon>
        <taxon>Pseudomonadati</taxon>
        <taxon>Pseudomonadota</taxon>
        <taxon>Alphaproteobacteria</taxon>
        <taxon>Rhodobacterales</taxon>
        <taxon>Paracoccaceae</taxon>
        <taxon>Yoonia</taxon>
    </lineage>
</organism>
<feature type="transmembrane region" description="Helical" evidence="1">
    <location>
        <begin position="53"/>
        <end position="72"/>
    </location>
</feature>
<keyword evidence="1" id="KW-0812">Transmembrane</keyword>
<dbReference type="Proteomes" id="UP001451782">
    <property type="component" value="Chromosome"/>
</dbReference>
<name>A0AAN0NG77_9RHOB</name>
<dbReference type="KEGG" id="yag:AABB28_11420"/>
<protein>
    <submittedName>
        <fullName evidence="2">Uncharacterized protein</fullName>
    </submittedName>
</protein>
<sequence>MSASIDTSIPHRFMTAGRAQFVIVGAILLATLGGYTSIHFLDWENTRRGPALYYMSFLVIPTMIALLFLLVLQCRRSKTFAVTIDAAGIVDKRIVSDIIEWRDIASIRFKPSRSIGKSVGKLEISLIEDRKVSLQPPFGSRLGRLVFLGRVAASPIIIGSHGLKSGFKKLKEVVTAFAILHSHIKIVDHTPVDEEQT</sequence>